<dbReference type="Proteomes" id="UP001057375">
    <property type="component" value="Unassembled WGS sequence"/>
</dbReference>
<organism evidence="2 3">
    <name type="scientific">Aduncisulcus paluster</name>
    <dbReference type="NCBI Taxonomy" id="2918883"/>
    <lineage>
        <taxon>Eukaryota</taxon>
        <taxon>Metamonada</taxon>
        <taxon>Carpediemonas-like organisms</taxon>
        <taxon>Aduncisulcus</taxon>
    </lineage>
</organism>
<comment type="caution">
    <text evidence="2">The sequence shown here is derived from an EMBL/GenBank/DDBJ whole genome shotgun (WGS) entry which is preliminary data.</text>
</comment>
<sequence>MKPLFSPDPKWGFPKESNFFSIIPELASLTKNSESLECEQFNPPFASSKYISLCDLERIDMKLKASTSIKGALIYVSFDSSPKDGDIESSPVIYFQASCDDGTTISSRKIKLSMEPGWYFLPIYPTPSETEDSASEIHPTKVEPTLDTGKKDIPFD</sequence>
<evidence type="ECO:0000313" key="2">
    <source>
        <dbReference type="EMBL" id="GKT19431.1"/>
    </source>
</evidence>
<feature type="region of interest" description="Disordered" evidence="1">
    <location>
        <begin position="128"/>
        <end position="156"/>
    </location>
</feature>
<feature type="non-terminal residue" evidence="2">
    <location>
        <position position="156"/>
    </location>
</feature>
<gene>
    <name evidence="2" type="ORF">ADUPG1_011504</name>
</gene>
<keyword evidence="3" id="KW-1185">Reference proteome</keyword>
<dbReference type="EMBL" id="BQXS01012053">
    <property type="protein sequence ID" value="GKT19431.1"/>
    <property type="molecule type" value="Genomic_DNA"/>
</dbReference>
<evidence type="ECO:0000313" key="3">
    <source>
        <dbReference type="Proteomes" id="UP001057375"/>
    </source>
</evidence>
<evidence type="ECO:0000256" key="1">
    <source>
        <dbReference type="SAM" id="MobiDB-lite"/>
    </source>
</evidence>
<reference evidence="2" key="1">
    <citation type="submission" date="2022-03" db="EMBL/GenBank/DDBJ databases">
        <title>Draft genome sequence of Aduncisulcus paluster, a free-living microaerophilic Fornicata.</title>
        <authorList>
            <person name="Yuyama I."/>
            <person name="Kume K."/>
            <person name="Tamura T."/>
            <person name="Inagaki Y."/>
            <person name="Hashimoto T."/>
        </authorList>
    </citation>
    <scope>NUCLEOTIDE SEQUENCE</scope>
    <source>
        <strain evidence="2">NY0171</strain>
    </source>
</reference>
<name>A0ABQ5JVZ2_9EUKA</name>
<protein>
    <submittedName>
        <fullName evidence="2">Uncharacterized protein</fullName>
    </submittedName>
</protein>
<proteinExistence type="predicted"/>
<accession>A0ABQ5JVZ2</accession>